<feature type="domain" description="NmrA-like" evidence="1">
    <location>
        <begin position="4"/>
        <end position="250"/>
    </location>
</feature>
<keyword evidence="3" id="KW-1185">Reference proteome</keyword>
<dbReference type="AlphaFoldDB" id="A0A9X2JKJ0"/>
<gene>
    <name evidence="2" type="ORF">LB941_02015</name>
</gene>
<dbReference type="SUPFAM" id="SSF51735">
    <property type="entry name" value="NAD(P)-binding Rossmann-fold domains"/>
    <property type="match status" value="1"/>
</dbReference>
<dbReference type="InterPro" id="IPR036291">
    <property type="entry name" value="NAD(P)-bd_dom_sf"/>
</dbReference>
<dbReference type="EMBL" id="JAIULA010000003">
    <property type="protein sequence ID" value="MCP0886109.1"/>
    <property type="molecule type" value="Genomic_DNA"/>
</dbReference>
<sequence>MKYIVTGADGKLVGKVINGILRYVSGSDLILTTPDLKFVSPERWAFFRHIGATVLEANYDNSKQMEQTFSNGDRLYMISSIAIGETRQQQHKNAIDAAKKTGISHLTYTSFLGADRPEYTQYVLDDHRFTEKYLTNSGLKFNIMRNNLYLDNYLTDLPKLAFMSNNIWRTTAGEGKATFIPKDDSGDVAAALLYGKGSENTAYDVTGAIAYSEREICDFVSKKSGVELKYQPVSVEEYYKFMDSIHIPRDFSGDFSKAPFKLVSNDMVTNEGSVATGQMNINTTTVKDLTGNNPKTLEDIVYEYQPLWNSWIR</sequence>
<dbReference type="InterPro" id="IPR008030">
    <property type="entry name" value="NmrA-like"/>
</dbReference>
<protein>
    <submittedName>
        <fullName evidence="2">NmrA family NAD(P)-binding protein</fullName>
    </submittedName>
</protein>
<comment type="caution">
    <text evidence="2">The sequence shown here is derived from an EMBL/GenBank/DDBJ whole genome shotgun (WGS) entry which is preliminary data.</text>
</comment>
<dbReference type="Pfam" id="PF05368">
    <property type="entry name" value="NmrA"/>
    <property type="match status" value="1"/>
</dbReference>
<evidence type="ECO:0000259" key="1">
    <source>
        <dbReference type="Pfam" id="PF05368"/>
    </source>
</evidence>
<dbReference type="PANTHER" id="PTHR47129:SF1">
    <property type="entry name" value="NMRA-LIKE DOMAIN-CONTAINING PROTEIN"/>
    <property type="match status" value="1"/>
</dbReference>
<dbReference type="RefSeq" id="WP_253359073.1">
    <property type="nucleotide sequence ID" value="NZ_JAIULA010000003.1"/>
</dbReference>
<evidence type="ECO:0000313" key="3">
    <source>
        <dbReference type="Proteomes" id="UP001139006"/>
    </source>
</evidence>
<dbReference type="Proteomes" id="UP001139006">
    <property type="component" value="Unassembled WGS sequence"/>
</dbReference>
<proteinExistence type="predicted"/>
<dbReference type="PANTHER" id="PTHR47129">
    <property type="entry name" value="QUINONE OXIDOREDUCTASE 2"/>
    <property type="match status" value="1"/>
</dbReference>
<dbReference type="Gene3D" id="3.90.25.10">
    <property type="entry name" value="UDP-galactose 4-epimerase, domain 1"/>
    <property type="match status" value="1"/>
</dbReference>
<evidence type="ECO:0000313" key="2">
    <source>
        <dbReference type="EMBL" id="MCP0886109.1"/>
    </source>
</evidence>
<dbReference type="InterPro" id="IPR052718">
    <property type="entry name" value="NmrA-type_oxidoreductase"/>
</dbReference>
<dbReference type="Gene3D" id="3.40.50.720">
    <property type="entry name" value="NAD(P)-binding Rossmann-like Domain"/>
    <property type="match status" value="1"/>
</dbReference>
<name>A0A9X2JKJ0_9LACO</name>
<accession>A0A9X2JKJ0</accession>
<reference evidence="2 3" key="1">
    <citation type="journal article" date="2023" name="Int. J. Syst. Evol. Microbiol.">
        <title>Ligilactobacillus ubinensis sp. nov., a novel species isolated from the wild ferment of a durian fruit (Durio zibethinus).</title>
        <authorList>
            <person name="Heng Y.C."/>
            <person name="Menon N."/>
            <person name="Chen B."/>
            <person name="Loo B.Z.L."/>
            <person name="Wong G.W.J."/>
            <person name="Lim A.C.H."/>
            <person name="Silvaraju S."/>
            <person name="Kittelmann S."/>
        </authorList>
    </citation>
    <scope>NUCLEOTIDE SEQUENCE [LARGE SCALE GENOMIC DNA]</scope>
    <source>
        <strain evidence="2 3">WILCCON 0076</strain>
    </source>
</reference>
<organism evidence="2 3">
    <name type="scientific">Ligilactobacillus ubinensis</name>
    <dbReference type="NCBI Taxonomy" id="2876789"/>
    <lineage>
        <taxon>Bacteria</taxon>
        <taxon>Bacillati</taxon>
        <taxon>Bacillota</taxon>
        <taxon>Bacilli</taxon>
        <taxon>Lactobacillales</taxon>
        <taxon>Lactobacillaceae</taxon>
        <taxon>Ligilactobacillus</taxon>
    </lineage>
</organism>